<proteinExistence type="predicted"/>
<accession>A0ABS7K2S4</accession>
<protein>
    <submittedName>
        <fullName evidence="3">Sporulation protein YpjB</fullName>
    </submittedName>
</protein>
<evidence type="ECO:0000256" key="2">
    <source>
        <dbReference type="SAM" id="SignalP"/>
    </source>
</evidence>
<feature type="transmembrane region" description="Helical" evidence="1">
    <location>
        <begin position="229"/>
        <end position="249"/>
    </location>
</feature>
<keyword evidence="1" id="KW-1133">Transmembrane helix</keyword>
<dbReference type="Proteomes" id="UP000769780">
    <property type="component" value="Unassembled WGS sequence"/>
</dbReference>
<dbReference type="RefSeq" id="WP_221872531.1">
    <property type="nucleotide sequence ID" value="NZ_JACWFH010000008.1"/>
</dbReference>
<comment type="caution">
    <text evidence="3">The sequence shown here is derived from an EMBL/GenBank/DDBJ whole genome shotgun (WGS) entry which is preliminary data.</text>
</comment>
<feature type="chain" id="PRO_5045325010" evidence="2">
    <location>
        <begin position="25"/>
        <end position="268"/>
    </location>
</feature>
<evidence type="ECO:0000313" key="3">
    <source>
        <dbReference type="EMBL" id="MBY0096562.1"/>
    </source>
</evidence>
<evidence type="ECO:0000313" key="4">
    <source>
        <dbReference type="Proteomes" id="UP000769780"/>
    </source>
</evidence>
<dbReference type="InterPro" id="IPR014231">
    <property type="entry name" value="Spore_YpjB"/>
</dbReference>
<feature type="signal peptide" evidence="2">
    <location>
        <begin position="1"/>
        <end position="24"/>
    </location>
</feature>
<keyword evidence="1" id="KW-0472">Membrane</keyword>
<reference evidence="3 4" key="1">
    <citation type="submission" date="2020-07" db="EMBL/GenBank/DDBJ databases">
        <title>Fungal Genomes of the International Space Station.</title>
        <authorList>
            <person name="Seuylemezian A."/>
            <person name="Singh N.K."/>
            <person name="Wood J."/>
            <person name="Venkateswaran K."/>
        </authorList>
    </citation>
    <scope>NUCLEOTIDE SEQUENCE [LARGE SCALE GENOMIC DNA]</scope>
    <source>
        <strain evidence="3 4">PL-B2</strain>
    </source>
</reference>
<evidence type="ECO:0000256" key="1">
    <source>
        <dbReference type="SAM" id="Phobius"/>
    </source>
</evidence>
<dbReference type="NCBIfam" id="TIGR02878">
    <property type="entry name" value="spore_ypjB"/>
    <property type="match status" value="1"/>
</dbReference>
<gene>
    <name evidence="3" type="primary">ypjB</name>
    <name evidence="3" type="ORF">H0185_07050</name>
</gene>
<dbReference type="EMBL" id="JACWFH010000008">
    <property type="protein sequence ID" value="MBY0096562.1"/>
    <property type="molecule type" value="Genomic_DNA"/>
</dbReference>
<sequence length="268" mass="31034">MKPGKGIVLLLSLLLLFTPVVANAEIDPSIKKLDDISDEALQMVKIYRYEDAQKLLKHFEGEFIKTTRRGHLFSMDELRIVTTAHEAALKATAAESTTMDHEERIHKVTRFRLVMDALQSMHQPLWTEMEEPIMTVFNGMKSAAYNGDNEDFYSNLDSFLSLYEVIYPSLRVDVTADRIQQLNARVTYIDQYRPDILNQPTSQAQLDALEADLMNIFDDMTEDEADPSLWWVIISTGSIIIMTLSFVGWKKYQAEMERRRNRMKERKN</sequence>
<organism evidence="3 4">
    <name type="scientific">Mesobacillus maritimus</name>
    <dbReference type="NCBI Taxonomy" id="1643336"/>
    <lineage>
        <taxon>Bacteria</taxon>
        <taxon>Bacillati</taxon>
        <taxon>Bacillota</taxon>
        <taxon>Bacilli</taxon>
        <taxon>Bacillales</taxon>
        <taxon>Bacillaceae</taxon>
        <taxon>Mesobacillus</taxon>
    </lineage>
</organism>
<name>A0ABS7K2S4_9BACI</name>
<keyword evidence="2" id="KW-0732">Signal</keyword>
<dbReference type="Pfam" id="PF09577">
    <property type="entry name" value="Spore_YpjB"/>
    <property type="match status" value="1"/>
</dbReference>
<keyword evidence="1" id="KW-0812">Transmembrane</keyword>
<keyword evidence="4" id="KW-1185">Reference proteome</keyword>